<sequence length="107" mass="12870">MVGEIIYSTLFVSELDDLAKVLYQRKYFSFVEDVDVYIDKIYDFVENNVEYPISKISPENFQKYGKKYLRYDANSQTSCYIFFDQKDHRFLVNHILNNHSQDFPELL</sequence>
<reference evidence="2" key="1">
    <citation type="submission" date="2018-11" db="EMBL/GenBank/DDBJ databases">
        <title>Proposal to divide the Flavobacteriaceae and reorganize its genera based on Amino Acid Identity values calculated from whole genome sequences.</title>
        <authorList>
            <person name="Nicholson A.C."/>
            <person name="Gulvik C.A."/>
            <person name="Whitney A.M."/>
            <person name="Humrighouse B.W."/>
            <person name="Bell M."/>
            <person name="Holmes B."/>
            <person name="Steigerwalt A.G."/>
            <person name="Villarma A."/>
            <person name="Sheth M."/>
            <person name="Batra D."/>
            <person name="Pryor J."/>
            <person name="Bernardet J.-F."/>
            <person name="Hugo C."/>
            <person name="Kampfer P."/>
            <person name="Newman J.D."/>
            <person name="McQuiston J.R."/>
        </authorList>
    </citation>
    <scope>NUCLEOTIDE SEQUENCE [LARGE SCALE GENOMIC DNA]</scope>
    <source>
        <strain evidence="2">G0081</strain>
    </source>
</reference>
<proteinExistence type="predicted"/>
<dbReference type="KEGG" id="ccas:EIB73_03385"/>
<evidence type="ECO:0000313" key="2">
    <source>
        <dbReference type="Proteomes" id="UP000270185"/>
    </source>
</evidence>
<dbReference type="RefSeq" id="WP_125022639.1">
    <property type="nucleotide sequence ID" value="NZ_CP034159.1"/>
</dbReference>
<name>A0A3G8XFW8_9FLAO</name>
<keyword evidence="2" id="KW-1185">Reference proteome</keyword>
<dbReference type="AlphaFoldDB" id="A0A3G8XFW8"/>
<dbReference type="Proteomes" id="UP000270185">
    <property type="component" value="Chromosome"/>
</dbReference>
<accession>A0A3G8XFW8</accession>
<dbReference type="OrthoDB" id="771059at2"/>
<evidence type="ECO:0000313" key="1">
    <source>
        <dbReference type="EMBL" id="AZI32282.1"/>
    </source>
</evidence>
<dbReference type="EMBL" id="CP034159">
    <property type="protein sequence ID" value="AZI32282.1"/>
    <property type="molecule type" value="Genomic_DNA"/>
</dbReference>
<protein>
    <recommendedName>
        <fullName evidence="3">Type II toxin-antitoxin system RelE/ParE family toxin</fullName>
    </recommendedName>
</protein>
<gene>
    <name evidence="1" type="ORF">EIB73_03385</name>
</gene>
<evidence type="ECO:0008006" key="3">
    <source>
        <dbReference type="Google" id="ProtNLM"/>
    </source>
</evidence>
<organism evidence="1 2">
    <name type="scientific">Kaistella carnis</name>
    <dbReference type="NCBI Taxonomy" id="1241979"/>
    <lineage>
        <taxon>Bacteria</taxon>
        <taxon>Pseudomonadati</taxon>
        <taxon>Bacteroidota</taxon>
        <taxon>Flavobacteriia</taxon>
        <taxon>Flavobacteriales</taxon>
        <taxon>Weeksellaceae</taxon>
        <taxon>Chryseobacterium group</taxon>
        <taxon>Kaistella</taxon>
    </lineage>
</organism>